<dbReference type="InterPro" id="IPR001789">
    <property type="entry name" value="Sig_transdc_resp-reg_receiver"/>
</dbReference>
<name>A0A7M1XL72_9SPIR</name>
<reference evidence="4 5" key="1">
    <citation type="submission" date="2018-08" db="EMBL/GenBank/DDBJ databases">
        <title>The first complete genome of Treponema rectale (CHPAT), a commensal spirochete of the bovine rectum.</title>
        <authorList>
            <person name="Staton G.J."/>
            <person name="Clegg S.R."/>
            <person name="Carter S.D."/>
            <person name="Radford A.D."/>
            <person name="Darby A."/>
            <person name="Hall N."/>
            <person name="Birtles R.J."/>
            <person name="Evans N.J."/>
        </authorList>
    </citation>
    <scope>NUCLEOTIDE SEQUENCE [LARGE SCALE GENOMIC DNA]</scope>
    <source>
        <strain evidence="4 5">CHPA</strain>
    </source>
</reference>
<dbReference type="KEGG" id="trc:DYE49_03325"/>
<keyword evidence="4" id="KW-0238">DNA-binding</keyword>
<dbReference type="InterPro" id="IPR046947">
    <property type="entry name" value="LytR-like"/>
</dbReference>
<dbReference type="Pfam" id="PF00072">
    <property type="entry name" value="Response_reg"/>
    <property type="match status" value="1"/>
</dbReference>
<evidence type="ECO:0000313" key="5">
    <source>
        <dbReference type="Proteomes" id="UP000593591"/>
    </source>
</evidence>
<sequence length="236" mass="27322">MKKIKIAIVEDEELASQSLKDCLSRFSKENDISFDITEYREGLSFLDEHVDFDLIFMDIEMPHMNGIEVAKKLRSLDENVSLIFVTNMAQYAIQGYSVDAIDYVLKPIKYARLSSLMKKTLRIINQVQEQAIVLKTTGGMTKIYLSSIQYIEIKDHLLIYHTDQGEIEVWGTIKSTEEMLPQDSFCRCSHSVIVHFKYIVSTDKDTIYMTDEKIPISISHAKKKEFLSRFNHYLGL</sequence>
<dbReference type="SUPFAM" id="SSF52172">
    <property type="entry name" value="CheY-like"/>
    <property type="match status" value="1"/>
</dbReference>
<dbReference type="SMART" id="SM00850">
    <property type="entry name" value="LytTR"/>
    <property type="match status" value="1"/>
</dbReference>
<dbReference type="Gene3D" id="2.40.50.1020">
    <property type="entry name" value="LytTr DNA-binding domain"/>
    <property type="match status" value="1"/>
</dbReference>
<evidence type="ECO:0000313" key="4">
    <source>
        <dbReference type="EMBL" id="QOS39541.1"/>
    </source>
</evidence>
<feature type="domain" description="HTH LytTR-type" evidence="3">
    <location>
        <begin position="132"/>
        <end position="229"/>
    </location>
</feature>
<dbReference type="PROSITE" id="PS50930">
    <property type="entry name" value="HTH_LYTTR"/>
    <property type="match status" value="1"/>
</dbReference>
<dbReference type="PANTHER" id="PTHR37299:SF1">
    <property type="entry name" value="STAGE 0 SPORULATION PROTEIN A HOMOLOG"/>
    <property type="match status" value="1"/>
</dbReference>
<dbReference type="InterPro" id="IPR011006">
    <property type="entry name" value="CheY-like_superfamily"/>
</dbReference>
<gene>
    <name evidence="4" type="ORF">DYE49_03325</name>
</gene>
<feature type="modified residue" description="4-aspartylphosphate" evidence="1">
    <location>
        <position position="58"/>
    </location>
</feature>
<dbReference type="EMBL" id="CP031517">
    <property type="protein sequence ID" value="QOS39541.1"/>
    <property type="molecule type" value="Genomic_DNA"/>
</dbReference>
<dbReference type="Pfam" id="PF04397">
    <property type="entry name" value="LytTR"/>
    <property type="match status" value="1"/>
</dbReference>
<keyword evidence="1" id="KW-0597">Phosphoprotein</keyword>
<dbReference type="InterPro" id="IPR007492">
    <property type="entry name" value="LytTR_DNA-bd_dom"/>
</dbReference>
<dbReference type="GO" id="GO:0003677">
    <property type="term" value="F:DNA binding"/>
    <property type="evidence" value="ECO:0007669"/>
    <property type="project" value="UniProtKB-KW"/>
</dbReference>
<evidence type="ECO:0000259" key="3">
    <source>
        <dbReference type="PROSITE" id="PS50930"/>
    </source>
</evidence>
<evidence type="ECO:0000256" key="1">
    <source>
        <dbReference type="PROSITE-ProRule" id="PRU00169"/>
    </source>
</evidence>
<dbReference type="PROSITE" id="PS50110">
    <property type="entry name" value="RESPONSE_REGULATORY"/>
    <property type="match status" value="1"/>
</dbReference>
<dbReference type="SMART" id="SM00448">
    <property type="entry name" value="REC"/>
    <property type="match status" value="1"/>
</dbReference>
<organism evidence="4 5">
    <name type="scientific">Treponema rectale</name>
    <dbReference type="NCBI Taxonomy" id="744512"/>
    <lineage>
        <taxon>Bacteria</taxon>
        <taxon>Pseudomonadati</taxon>
        <taxon>Spirochaetota</taxon>
        <taxon>Spirochaetia</taxon>
        <taxon>Spirochaetales</taxon>
        <taxon>Treponemataceae</taxon>
        <taxon>Treponema</taxon>
    </lineage>
</organism>
<proteinExistence type="predicted"/>
<dbReference type="Gene3D" id="3.40.50.2300">
    <property type="match status" value="1"/>
</dbReference>
<evidence type="ECO:0000259" key="2">
    <source>
        <dbReference type="PROSITE" id="PS50110"/>
    </source>
</evidence>
<dbReference type="Proteomes" id="UP000593591">
    <property type="component" value="Chromosome"/>
</dbReference>
<dbReference type="PANTHER" id="PTHR37299">
    <property type="entry name" value="TRANSCRIPTIONAL REGULATOR-RELATED"/>
    <property type="match status" value="1"/>
</dbReference>
<feature type="domain" description="Response regulatory" evidence="2">
    <location>
        <begin position="5"/>
        <end position="121"/>
    </location>
</feature>
<dbReference type="GO" id="GO:0000156">
    <property type="term" value="F:phosphorelay response regulator activity"/>
    <property type="evidence" value="ECO:0007669"/>
    <property type="project" value="InterPro"/>
</dbReference>
<accession>A0A7M1XL72</accession>
<dbReference type="AlphaFoldDB" id="A0A7M1XL72"/>
<protein>
    <submittedName>
        <fullName evidence="4">DNA-binding response regulator</fullName>
    </submittedName>
</protein>